<evidence type="ECO:0000313" key="2">
    <source>
        <dbReference type="EMBL" id="OEJ14850.1"/>
    </source>
</evidence>
<dbReference type="Gene3D" id="3.40.50.150">
    <property type="entry name" value="Vaccinia Virus protein VP39"/>
    <property type="match status" value="1"/>
</dbReference>
<evidence type="ECO:0000313" key="3">
    <source>
        <dbReference type="Proteomes" id="UP000095247"/>
    </source>
</evidence>
<dbReference type="PANTHER" id="PTHR34009">
    <property type="entry name" value="PROTEIN STAR"/>
    <property type="match status" value="1"/>
</dbReference>
<gene>
    <name evidence="2" type="ORF">BFL38_08420</name>
</gene>
<dbReference type="PANTHER" id="PTHR34009:SF2">
    <property type="entry name" value="PROTEIN STAR"/>
    <property type="match status" value="1"/>
</dbReference>
<dbReference type="Proteomes" id="UP000095247">
    <property type="component" value="Unassembled WGS sequence"/>
</dbReference>
<proteinExistence type="predicted"/>
<dbReference type="NCBIfam" id="TIGR01444">
    <property type="entry name" value="fkbM_fam"/>
    <property type="match status" value="1"/>
</dbReference>
<name>A0A1E5NF94_9SPIR</name>
<dbReference type="EMBL" id="MDCO01000009">
    <property type="protein sequence ID" value="OEJ14850.1"/>
    <property type="molecule type" value="Genomic_DNA"/>
</dbReference>
<dbReference type="RefSeq" id="WP_069726346.1">
    <property type="nucleotide sequence ID" value="NZ_MDCO01000009.1"/>
</dbReference>
<evidence type="ECO:0000259" key="1">
    <source>
        <dbReference type="Pfam" id="PF05050"/>
    </source>
</evidence>
<protein>
    <recommendedName>
        <fullName evidence="1">Methyltransferase FkbM domain-containing protein</fullName>
    </recommendedName>
</protein>
<reference evidence="2 3" key="1">
    <citation type="submission" date="2016-08" db="EMBL/GenBank/DDBJ databases">
        <title>Characterization and recognition of Brachyspira hampsonii sp. nov., a novel intestinal spirochete that is pathogenic to pigs.</title>
        <authorList>
            <person name="Mirajkar N."/>
            <person name="La T."/>
            <person name="Phillips N."/>
            <person name="Hampson D."/>
            <person name="Gebhart C."/>
        </authorList>
    </citation>
    <scope>NUCLEOTIDE SEQUENCE [LARGE SCALE GENOMIC DNA]</scope>
    <source>
        <strain evidence="2 3">P280/1</strain>
    </source>
</reference>
<dbReference type="AlphaFoldDB" id="A0A1E5NF94"/>
<dbReference type="GO" id="GO:0016197">
    <property type="term" value="P:endosomal transport"/>
    <property type="evidence" value="ECO:0007669"/>
    <property type="project" value="TreeGrafter"/>
</dbReference>
<accession>A0A1E5NF94</accession>
<sequence>MDIKTINNFLWWVPFKEIRNYLKNAVNENVYLNNKYSFLKNIIEINNNIKFKSQYDQDFLVYEYFNGKKNGFFIDIGAHNGEWINNTYIFEKLGWNGICIEADPDNFELLKKNRKCYTYNFAIDSENSDSIKFIRSKVDALNVLEKHCSDEHAKRIKSEAKIDNLEYINIKSITFNDLMKNYHSEIKHIDFLSLDIEGGELDILKTIDFNTYSFGLLTIENNEKENTLIDFMKTKGYKVLIDIGCDILFVKE</sequence>
<dbReference type="InterPro" id="IPR029063">
    <property type="entry name" value="SAM-dependent_MTases_sf"/>
</dbReference>
<dbReference type="Pfam" id="PF05050">
    <property type="entry name" value="Methyltransf_21"/>
    <property type="match status" value="1"/>
</dbReference>
<feature type="domain" description="Methyltransferase FkbM" evidence="1">
    <location>
        <begin position="75"/>
        <end position="238"/>
    </location>
</feature>
<dbReference type="SUPFAM" id="SSF53335">
    <property type="entry name" value="S-adenosyl-L-methionine-dependent methyltransferases"/>
    <property type="match status" value="1"/>
</dbReference>
<dbReference type="InterPro" id="IPR053202">
    <property type="entry name" value="EGF_Rcpt_Signaling_Reg"/>
</dbReference>
<dbReference type="InterPro" id="IPR006342">
    <property type="entry name" value="FkbM_mtfrase"/>
</dbReference>
<dbReference type="GO" id="GO:0006888">
    <property type="term" value="P:endoplasmic reticulum to Golgi vesicle-mediated transport"/>
    <property type="evidence" value="ECO:0007669"/>
    <property type="project" value="TreeGrafter"/>
</dbReference>
<organism evidence="2 3">
    <name type="scientific">Brachyspira hampsonii</name>
    <dbReference type="NCBI Taxonomy" id="1287055"/>
    <lineage>
        <taxon>Bacteria</taxon>
        <taxon>Pseudomonadati</taxon>
        <taxon>Spirochaetota</taxon>
        <taxon>Spirochaetia</taxon>
        <taxon>Brachyspirales</taxon>
        <taxon>Brachyspiraceae</taxon>
        <taxon>Brachyspira</taxon>
    </lineage>
</organism>
<comment type="caution">
    <text evidence="2">The sequence shown here is derived from an EMBL/GenBank/DDBJ whole genome shotgun (WGS) entry which is preliminary data.</text>
</comment>
<dbReference type="GO" id="GO:0005737">
    <property type="term" value="C:cytoplasm"/>
    <property type="evidence" value="ECO:0007669"/>
    <property type="project" value="GOC"/>
</dbReference>
<dbReference type="GO" id="GO:0005886">
    <property type="term" value="C:plasma membrane"/>
    <property type="evidence" value="ECO:0007669"/>
    <property type="project" value="TreeGrafter"/>
</dbReference>